<name>A0ABN2APV2_9ACTN</name>
<keyword evidence="3" id="KW-0804">Transcription</keyword>
<evidence type="ECO:0000259" key="4">
    <source>
        <dbReference type="PROSITE" id="PS01124"/>
    </source>
</evidence>
<evidence type="ECO:0000256" key="3">
    <source>
        <dbReference type="ARBA" id="ARBA00023163"/>
    </source>
</evidence>
<comment type="caution">
    <text evidence="5">The sequence shown here is derived from an EMBL/GenBank/DDBJ whole genome shotgun (WGS) entry which is preliminary data.</text>
</comment>
<dbReference type="Gene3D" id="3.40.50.880">
    <property type="match status" value="1"/>
</dbReference>
<evidence type="ECO:0000256" key="2">
    <source>
        <dbReference type="ARBA" id="ARBA00023125"/>
    </source>
</evidence>
<dbReference type="InterPro" id="IPR009057">
    <property type="entry name" value="Homeodomain-like_sf"/>
</dbReference>
<dbReference type="EMBL" id="BAAAQD010000009">
    <property type="protein sequence ID" value="GAA1524186.1"/>
    <property type="molecule type" value="Genomic_DNA"/>
</dbReference>
<dbReference type="SUPFAM" id="SSF46689">
    <property type="entry name" value="Homeodomain-like"/>
    <property type="match status" value="2"/>
</dbReference>
<keyword evidence="6" id="KW-1185">Reference proteome</keyword>
<dbReference type="InterPro" id="IPR018060">
    <property type="entry name" value="HTH_AraC"/>
</dbReference>
<organism evidence="5 6">
    <name type="scientific">Dactylosporangium maewongense</name>
    <dbReference type="NCBI Taxonomy" id="634393"/>
    <lineage>
        <taxon>Bacteria</taxon>
        <taxon>Bacillati</taxon>
        <taxon>Actinomycetota</taxon>
        <taxon>Actinomycetes</taxon>
        <taxon>Micromonosporales</taxon>
        <taxon>Micromonosporaceae</taxon>
        <taxon>Dactylosporangium</taxon>
    </lineage>
</organism>
<dbReference type="Proteomes" id="UP001501470">
    <property type="component" value="Unassembled WGS sequence"/>
</dbReference>
<dbReference type="SMART" id="SM00342">
    <property type="entry name" value="HTH_ARAC"/>
    <property type="match status" value="1"/>
</dbReference>
<dbReference type="CDD" id="cd03137">
    <property type="entry name" value="GATase1_AraC_1"/>
    <property type="match status" value="1"/>
</dbReference>
<dbReference type="PROSITE" id="PS00041">
    <property type="entry name" value="HTH_ARAC_FAMILY_1"/>
    <property type="match status" value="1"/>
</dbReference>
<dbReference type="Gene3D" id="1.10.10.60">
    <property type="entry name" value="Homeodomain-like"/>
    <property type="match status" value="1"/>
</dbReference>
<dbReference type="InterPro" id="IPR029062">
    <property type="entry name" value="Class_I_gatase-like"/>
</dbReference>
<sequence>MTRSATTVGVLIGDGAPMLEVAVAPRVFGVAAAFDVRTAGEHPGPLTTTAGIALTAPHDLDDLDTAGVVVVPGWRVPGGAPVAPGILDRLRRAHDEGATVVGLCLGAFVLAEAGLLDGRRATTHWRHLPEFASRFPAVDVVEDVLYVDEGLVVTSAGSAAGLDACLHLLRRDHGPALANAAARALVVAPHRAGGQAQFIERPVPRLRDGDAVGDAMRFALERLDDPTLDVDRLAATAHLSRRTFDRRFREETGSSPLRWLLQQRVLRAQHVLTTTDLDIDAVARACGFTDGVALRPHFRRQVGIPPHSYRAGFRTP</sequence>
<dbReference type="InterPro" id="IPR002818">
    <property type="entry name" value="DJ-1/PfpI"/>
</dbReference>
<dbReference type="RefSeq" id="WP_344504074.1">
    <property type="nucleotide sequence ID" value="NZ_BAAAQD010000009.1"/>
</dbReference>
<dbReference type="InterPro" id="IPR052158">
    <property type="entry name" value="INH-QAR"/>
</dbReference>
<evidence type="ECO:0000313" key="6">
    <source>
        <dbReference type="Proteomes" id="UP001501470"/>
    </source>
</evidence>
<keyword evidence="1" id="KW-0805">Transcription regulation</keyword>
<keyword evidence="2" id="KW-0238">DNA-binding</keyword>
<feature type="domain" description="HTH araC/xylS-type" evidence="4">
    <location>
        <begin position="213"/>
        <end position="312"/>
    </location>
</feature>
<dbReference type="SUPFAM" id="SSF52317">
    <property type="entry name" value="Class I glutamine amidotransferase-like"/>
    <property type="match status" value="1"/>
</dbReference>
<dbReference type="PANTHER" id="PTHR43130">
    <property type="entry name" value="ARAC-FAMILY TRANSCRIPTIONAL REGULATOR"/>
    <property type="match status" value="1"/>
</dbReference>
<accession>A0ABN2APV2</accession>
<evidence type="ECO:0000313" key="5">
    <source>
        <dbReference type="EMBL" id="GAA1524186.1"/>
    </source>
</evidence>
<evidence type="ECO:0000256" key="1">
    <source>
        <dbReference type="ARBA" id="ARBA00023015"/>
    </source>
</evidence>
<dbReference type="InterPro" id="IPR018062">
    <property type="entry name" value="HTH_AraC-typ_CS"/>
</dbReference>
<proteinExistence type="predicted"/>
<protein>
    <submittedName>
        <fullName evidence="5">Helix-turn-helix domain-containing protein</fullName>
    </submittedName>
</protein>
<dbReference type="Pfam" id="PF01965">
    <property type="entry name" value="DJ-1_PfpI"/>
    <property type="match status" value="1"/>
</dbReference>
<dbReference type="PANTHER" id="PTHR43130:SF3">
    <property type="entry name" value="HTH-TYPE TRANSCRIPTIONAL REGULATOR RV1931C"/>
    <property type="match status" value="1"/>
</dbReference>
<gene>
    <name evidence="5" type="ORF">GCM10009827_045790</name>
</gene>
<dbReference type="Pfam" id="PF12833">
    <property type="entry name" value="HTH_18"/>
    <property type="match status" value="1"/>
</dbReference>
<reference evidence="5 6" key="1">
    <citation type="journal article" date="2019" name="Int. J. Syst. Evol. Microbiol.">
        <title>The Global Catalogue of Microorganisms (GCM) 10K type strain sequencing project: providing services to taxonomists for standard genome sequencing and annotation.</title>
        <authorList>
            <consortium name="The Broad Institute Genomics Platform"/>
            <consortium name="The Broad Institute Genome Sequencing Center for Infectious Disease"/>
            <person name="Wu L."/>
            <person name="Ma J."/>
        </authorList>
    </citation>
    <scope>NUCLEOTIDE SEQUENCE [LARGE SCALE GENOMIC DNA]</scope>
    <source>
        <strain evidence="5 6">JCM 15933</strain>
    </source>
</reference>
<dbReference type="PROSITE" id="PS01124">
    <property type="entry name" value="HTH_ARAC_FAMILY_2"/>
    <property type="match status" value="1"/>
</dbReference>